<evidence type="ECO:0000256" key="1">
    <source>
        <dbReference type="SAM" id="MobiDB-lite"/>
    </source>
</evidence>
<organism evidence="2 3">
    <name type="scientific">Streptomyces brevispora</name>
    <dbReference type="NCBI Taxonomy" id="887462"/>
    <lineage>
        <taxon>Bacteria</taxon>
        <taxon>Bacillati</taxon>
        <taxon>Actinomycetota</taxon>
        <taxon>Actinomycetes</taxon>
        <taxon>Kitasatosporales</taxon>
        <taxon>Streptomycetaceae</taxon>
        <taxon>Streptomyces</taxon>
    </lineage>
</organism>
<dbReference type="Proteomes" id="UP000318186">
    <property type="component" value="Unassembled WGS sequence"/>
</dbReference>
<evidence type="ECO:0000313" key="2">
    <source>
        <dbReference type="EMBL" id="TWG06870.1"/>
    </source>
</evidence>
<name>A0A561V5G7_9ACTN</name>
<gene>
    <name evidence="2" type="ORF">FHX80_115367</name>
</gene>
<accession>A0A561V5G7</accession>
<proteinExistence type="predicted"/>
<sequence length="85" mass="9853">MKLCFAPTYASWAKPIEAHFGPLRQFTVANCNHRNHTAQTRGLHAYLRWRNKNARHPDVLAAQRKERTHTRSEKGIRWGGRSFAA</sequence>
<protein>
    <recommendedName>
        <fullName evidence="4">DDE superfamily endonuclease</fullName>
    </recommendedName>
</protein>
<evidence type="ECO:0008006" key="4">
    <source>
        <dbReference type="Google" id="ProtNLM"/>
    </source>
</evidence>
<comment type="caution">
    <text evidence="2">The sequence shown here is derived from an EMBL/GenBank/DDBJ whole genome shotgun (WGS) entry which is preliminary data.</text>
</comment>
<dbReference type="AlphaFoldDB" id="A0A561V5G7"/>
<evidence type="ECO:0000313" key="3">
    <source>
        <dbReference type="Proteomes" id="UP000318186"/>
    </source>
</evidence>
<reference evidence="2 3" key="1">
    <citation type="submission" date="2019-06" db="EMBL/GenBank/DDBJ databases">
        <title>Sequencing the genomes of 1000 actinobacteria strains.</title>
        <authorList>
            <person name="Klenk H.-P."/>
        </authorList>
    </citation>
    <scope>NUCLEOTIDE SEQUENCE [LARGE SCALE GENOMIC DNA]</scope>
    <source>
        <strain evidence="2 3">DSM 42059</strain>
    </source>
</reference>
<feature type="region of interest" description="Disordered" evidence="1">
    <location>
        <begin position="64"/>
        <end position="85"/>
    </location>
</feature>
<feature type="compositionally biased region" description="Basic and acidic residues" evidence="1">
    <location>
        <begin position="64"/>
        <end position="76"/>
    </location>
</feature>
<dbReference type="EMBL" id="VIWW01000001">
    <property type="protein sequence ID" value="TWG06870.1"/>
    <property type="molecule type" value="Genomic_DNA"/>
</dbReference>